<keyword evidence="4" id="KW-0472">Membrane</keyword>
<evidence type="ECO:0000256" key="4">
    <source>
        <dbReference type="SAM" id="Phobius"/>
    </source>
</evidence>
<dbReference type="EMBL" id="JAVDWV010000004">
    <property type="protein sequence ID" value="MDR7154234.1"/>
    <property type="molecule type" value="Genomic_DNA"/>
</dbReference>
<dbReference type="Gene3D" id="2.140.10.10">
    <property type="entry name" value="Quinoprotein alcohol dehydrogenase-like superfamily"/>
    <property type="match status" value="2"/>
</dbReference>
<reference evidence="6 7" key="1">
    <citation type="submission" date="2023-07" db="EMBL/GenBank/DDBJ databases">
        <title>Sorghum-associated microbial communities from plants grown in Nebraska, USA.</title>
        <authorList>
            <person name="Schachtman D."/>
        </authorList>
    </citation>
    <scope>NUCLEOTIDE SEQUENCE [LARGE SCALE GENOMIC DNA]</scope>
    <source>
        <strain evidence="6 7">4256</strain>
    </source>
</reference>
<evidence type="ECO:0000313" key="7">
    <source>
        <dbReference type="Proteomes" id="UP001267638"/>
    </source>
</evidence>
<dbReference type="PANTHER" id="PTHR32303:SF4">
    <property type="entry name" value="QUINOPROTEIN GLUCOSE DEHYDROGENASE"/>
    <property type="match status" value="1"/>
</dbReference>
<name>A0ABU1WY78_SPHXE</name>
<keyword evidence="3 6" id="KW-0560">Oxidoreductase</keyword>
<accession>A0ABU1WY78</accession>
<sequence length="780" mass="83566">MPWPRWIIGTIIFLIGVTLLAGGGYLIMLGGSAYYLLAGLACAAAAILMVRGDRRGLWLYGAMLGCTLLWSIWEVGGQFWQLLPRLAGPTVIGLFLALPPVRSWLTPTADGVTRYACTVTAGVSFLLLAVSFALVPTFDVRPVAANANANAGGVAAQADRMATDWRNYGGTAGGLRHSGAAQITPANVARLEPAWSFETGDTRAKRPEINSISFMATPLMVDDRVYFCSPTGKIFALDADSGQQLWMRDPQTVIGNAQMLNCRGVSYHEDRATVGLCAKRIISMTVDGRLLASDAATGRPCVDFGRDGTVNLNEGLGSTDPLRSYTSSPPAIVGDVAILGSYVRDNYSKDDPSGVVRAFDVRTGALLWAWDSGRPDDAPMSAPGEQWTRGSVNAWSVFSADPALGLVYLPTGNATPDHVGTHRSPMLERYASSIVALDVRTGRVRWHFQTVRHDLWDYDVPAQPVLFDHIVNGRTIAALAAPTKQGDIYILDRATGRSLTPVVEQTVPRGTIAGEPYAASQPRVKGFASFTPPDLTETDMWGATPLDQLWCRIRFRSLDYKGLYTPPSERGALQWPGTFGILNWGSVSIDPNRRLMIVNASAIPQEVRLFRHGTAGDRPAQAKDSHAPGYLPQTGTDYGVSLLPMLSPLGIPCEAPPWGKLAAVDLTTGRLAWQRTLGTTADSAPLAIAVPGSFNLGGSVNTASRLTFIGAAMDNRLRAFDTASGKLLWSGRLPAGGQATPISYVSRKTGRQYVVIAAGGHAYMGTTPGDHLVAFALPKP</sequence>
<evidence type="ECO:0000259" key="5">
    <source>
        <dbReference type="Pfam" id="PF01011"/>
    </source>
</evidence>
<keyword evidence="4" id="KW-1133">Transmembrane helix</keyword>
<dbReference type="InterPro" id="IPR011047">
    <property type="entry name" value="Quinoprotein_ADH-like_sf"/>
</dbReference>
<comment type="similarity">
    <text evidence="2">Belongs to the bacterial PQQ dehydrogenase family.</text>
</comment>
<dbReference type="InterPro" id="IPR002372">
    <property type="entry name" value="PQQ_rpt_dom"/>
</dbReference>
<dbReference type="RefSeq" id="WP_310222368.1">
    <property type="nucleotide sequence ID" value="NZ_JAVDWV010000004.1"/>
</dbReference>
<feature type="transmembrane region" description="Helical" evidence="4">
    <location>
        <begin position="113"/>
        <end position="135"/>
    </location>
</feature>
<protein>
    <submittedName>
        <fullName evidence="6">Quinoprotein glucose dehydrogenase/quinate dehydrogenase (Quinone)</fullName>
        <ecNumber evidence="6">1.1.5.2</ecNumber>
        <ecNumber evidence="6">1.1.5.8</ecNumber>
    </submittedName>
</protein>
<dbReference type="Pfam" id="PF01011">
    <property type="entry name" value="PQQ"/>
    <property type="match status" value="1"/>
</dbReference>
<dbReference type="EC" id="1.1.5.8" evidence="6"/>
<dbReference type="SMART" id="SM00564">
    <property type="entry name" value="PQQ"/>
    <property type="match status" value="4"/>
</dbReference>
<dbReference type="PANTHER" id="PTHR32303">
    <property type="entry name" value="QUINOPROTEIN ALCOHOL DEHYDROGENASE (CYTOCHROME C)"/>
    <property type="match status" value="1"/>
</dbReference>
<feature type="transmembrane region" description="Helical" evidence="4">
    <location>
        <begin position="57"/>
        <end position="73"/>
    </location>
</feature>
<comment type="cofactor">
    <cofactor evidence="1">
        <name>pyrroloquinoline quinone</name>
        <dbReference type="ChEBI" id="CHEBI:58442"/>
    </cofactor>
</comment>
<feature type="transmembrane region" description="Helical" evidence="4">
    <location>
        <begin position="33"/>
        <end position="50"/>
    </location>
</feature>
<dbReference type="NCBIfam" id="TIGR03074">
    <property type="entry name" value="PQQ_membr_DH"/>
    <property type="match status" value="1"/>
</dbReference>
<dbReference type="CDD" id="cd10280">
    <property type="entry name" value="PQQ_mGDH"/>
    <property type="match status" value="1"/>
</dbReference>
<dbReference type="EC" id="1.1.5.2" evidence="6"/>
<comment type="caution">
    <text evidence="6">The sequence shown here is derived from an EMBL/GenBank/DDBJ whole genome shotgun (WGS) entry which is preliminary data.</text>
</comment>
<dbReference type="GO" id="GO:0047519">
    <property type="term" value="F:quinate dehydrogenase (quinone) activity"/>
    <property type="evidence" value="ECO:0007669"/>
    <property type="project" value="UniProtKB-EC"/>
</dbReference>
<dbReference type="InterPro" id="IPR017511">
    <property type="entry name" value="PQQ_mDH"/>
</dbReference>
<proteinExistence type="inferred from homology"/>
<keyword evidence="4" id="KW-0812">Transmembrane</keyword>
<evidence type="ECO:0000256" key="2">
    <source>
        <dbReference type="ARBA" id="ARBA00008156"/>
    </source>
</evidence>
<evidence type="ECO:0000256" key="1">
    <source>
        <dbReference type="ARBA" id="ARBA00001931"/>
    </source>
</evidence>
<gene>
    <name evidence="6" type="ORF">J2W40_001046</name>
</gene>
<feature type="transmembrane region" description="Helical" evidence="4">
    <location>
        <begin position="7"/>
        <end position="27"/>
    </location>
</feature>
<organism evidence="6 7">
    <name type="scientific">Sphingobium xenophagum</name>
    <dbReference type="NCBI Taxonomy" id="121428"/>
    <lineage>
        <taxon>Bacteria</taxon>
        <taxon>Pseudomonadati</taxon>
        <taxon>Pseudomonadota</taxon>
        <taxon>Alphaproteobacteria</taxon>
        <taxon>Sphingomonadales</taxon>
        <taxon>Sphingomonadaceae</taxon>
        <taxon>Sphingobium</taxon>
    </lineage>
</organism>
<feature type="transmembrane region" description="Helical" evidence="4">
    <location>
        <begin position="79"/>
        <end position="101"/>
    </location>
</feature>
<evidence type="ECO:0000256" key="3">
    <source>
        <dbReference type="ARBA" id="ARBA00023002"/>
    </source>
</evidence>
<dbReference type="SUPFAM" id="SSF50998">
    <property type="entry name" value="Quinoprotein alcohol dehydrogenase-like"/>
    <property type="match status" value="1"/>
</dbReference>
<dbReference type="GO" id="GO:0008876">
    <property type="term" value="F:quinoprotein glucose dehydrogenase activity"/>
    <property type="evidence" value="ECO:0007669"/>
    <property type="project" value="UniProtKB-EC"/>
</dbReference>
<feature type="domain" description="Pyrrolo-quinoline quinone repeat" evidence="5">
    <location>
        <begin position="165"/>
        <end position="754"/>
    </location>
</feature>
<dbReference type="Proteomes" id="UP001267638">
    <property type="component" value="Unassembled WGS sequence"/>
</dbReference>
<evidence type="ECO:0000313" key="6">
    <source>
        <dbReference type="EMBL" id="MDR7154234.1"/>
    </source>
</evidence>
<keyword evidence="7" id="KW-1185">Reference proteome</keyword>
<dbReference type="InterPro" id="IPR018391">
    <property type="entry name" value="PQQ_b-propeller_rpt"/>
</dbReference>